<accession>A0ABT9NK16</accession>
<dbReference type="InterPro" id="IPR029032">
    <property type="entry name" value="AhpD-like"/>
</dbReference>
<reference evidence="2 3" key="1">
    <citation type="submission" date="2023-07" db="EMBL/GenBank/DDBJ databases">
        <title>Sequencing the genomes of 1000 actinobacteria strains.</title>
        <authorList>
            <person name="Klenk H.-P."/>
        </authorList>
    </citation>
    <scope>NUCLEOTIDE SEQUENCE [LARGE SCALE GENOMIC DNA]</scope>
    <source>
        <strain evidence="2 3">GD13</strain>
    </source>
</reference>
<gene>
    <name evidence="2" type="ORF">J2S59_000571</name>
</gene>
<evidence type="ECO:0000313" key="3">
    <source>
        <dbReference type="Proteomes" id="UP001240447"/>
    </source>
</evidence>
<comment type="caution">
    <text evidence="2">The sequence shown here is derived from an EMBL/GenBank/DDBJ whole genome shotgun (WGS) entry which is preliminary data.</text>
</comment>
<dbReference type="PANTHER" id="PTHR34846:SF10">
    <property type="entry name" value="CYTOPLASMIC PROTEIN"/>
    <property type="match status" value="1"/>
</dbReference>
<dbReference type="Pfam" id="PF02627">
    <property type="entry name" value="CMD"/>
    <property type="match status" value="1"/>
</dbReference>
<dbReference type="Gene3D" id="1.20.1290.10">
    <property type="entry name" value="AhpD-like"/>
    <property type="match status" value="1"/>
</dbReference>
<organism evidence="2 3">
    <name type="scientific">Nocardioides massiliensis</name>
    <dbReference type="NCBI Taxonomy" id="1325935"/>
    <lineage>
        <taxon>Bacteria</taxon>
        <taxon>Bacillati</taxon>
        <taxon>Actinomycetota</taxon>
        <taxon>Actinomycetes</taxon>
        <taxon>Propionibacteriales</taxon>
        <taxon>Nocardioidaceae</taxon>
        <taxon>Nocardioides</taxon>
    </lineage>
</organism>
<dbReference type="InterPro" id="IPR003779">
    <property type="entry name" value="CMD-like"/>
</dbReference>
<dbReference type="EMBL" id="JAUSQM010000001">
    <property type="protein sequence ID" value="MDP9820762.1"/>
    <property type="molecule type" value="Genomic_DNA"/>
</dbReference>
<name>A0ABT9NK16_9ACTN</name>
<keyword evidence="3" id="KW-1185">Reference proteome</keyword>
<proteinExistence type="predicted"/>
<dbReference type="RefSeq" id="WP_306824785.1">
    <property type="nucleotide sequence ID" value="NZ_JAUSQM010000001.1"/>
</dbReference>
<evidence type="ECO:0000259" key="1">
    <source>
        <dbReference type="Pfam" id="PF02627"/>
    </source>
</evidence>
<dbReference type="Proteomes" id="UP001240447">
    <property type="component" value="Unassembled WGS sequence"/>
</dbReference>
<evidence type="ECO:0000313" key="2">
    <source>
        <dbReference type="EMBL" id="MDP9820762.1"/>
    </source>
</evidence>
<protein>
    <submittedName>
        <fullName evidence="2">Alkylhydroperoxidase family enzyme</fullName>
    </submittedName>
</protein>
<dbReference type="SUPFAM" id="SSF69118">
    <property type="entry name" value="AhpD-like"/>
    <property type="match status" value="1"/>
</dbReference>
<dbReference type="PANTHER" id="PTHR34846">
    <property type="entry name" value="4-CARBOXYMUCONOLACTONE DECARBOXYLASE FAMILY PROTEIN (AFU_ORTHOLOGUE AFUA_6G11590)"/>
    <property type="match status" value="1"/>
</dbReference>
<feature type="domain" description="Carboxymuconolactone decarboxylase-like" evidence="1">
    <location>
        <begin position="31"/>
        <end position="106"/>
    </location>
</feature>
<sequence>MPAELGAEINGRLAARTLSSTLPVQIWARRPEAATAWVRLLATLNEGAILDERLRELVRLRIASFTQCRTCQIGRKSDTVSEQDIACLSSDDESFTPREQVALRYADNFSADWFAVDDATYRELAEHFTVEEIVELQMFSAMMLAGGRLALVQRAWVDDEVEPVLGV</sequence>